<evidence type="ECO:0000256" key="1">
    <source>
        <dbReference type="SAM" id="MobiDB-lite"/>
    </source>
</evidence>
<dbReference type="EMBL" id="JARJLG010000016">
    <property type="protein sequence ID" value="KAJ7774178.1"/>
    <property type="molecule type" value="Genomic_DNA"/>
</dbReference>
<feature type="region of interest" description="Disordered" evidence="1">
    <location>
        <begin position="322"/>
        <end position="432"/>
    </location>
</feature>
<feature type="compositionally biased region" description="Low complexity" evidence="1">
    <location>
        <begin position="344"/>
        <end position="360"/>
    </location>
</feature>
<gene>
    <name evidence="3" type="ORF">DFH07DRAFT_952437</name>
</gene>
<evidence type="ECO:0000313" key="3">
    <source>
        <dbReference type="EMBL" id="KAJ7774178.1"/>
    </source>
</evidence>
<keyword evidence="4" id="KW-1185">Reference proteome</keyword>
<reference evidence="3" key="1">
    <citation type="submission" date="2023-03" db="EMBL/GenBank/DDBJ databases">
        <title>Massive genome expansion in bonnet fungi (Mycena s.s.) driven by repeated elements and novel gene families across ecological guilds.</title>
        <authorList>
            <consortium name="Lawrence Berkeley National Laboratory"/>
            <person name="Harder C.B."/>
            <person name="Miyauchi S."/>
            <person name="Viragh M."/>
            <person name="Kuo A."/>
            <person name="Thoen E."/>
            <person name="Andreopoulos B."/>
            <person name="Lu D."/>
            <person name="Skrede I."/>
            <person name="Drula E."/>
            <person name="Henrissat B."/>
            <person name="Morin E."/>
            <person name="Kohler A."/>
            <person name="Barry K."/>
            <person name="LaButti K."/>
            <person name="Morin E."/>
            <person name="Salamov A."/>
            <person name="Lipzen A."/>
            <person name="Mereny Z."/>
            <person name="Hegedus B."/>
            <person name="Baldrian P."/>
            <person name="Stursova M."/>
            <person name="Weitz H."/>
            <person name="Taylor A."/>
            <person name="Grigoriev I.V."/>
            <person name="Nagy L.G."/>
            <person name="Martin F."/>
            <person name="Kauserud H."/>
        </authorList>
    </citation>
    <scope>NUCLEOTIDE SEQUENCE</scope>
    <source>
        <strain evidence="3">CBHHK188m</strain>
    </source>
</reference>
<protein>
    <submittedName>
        <fullName evidence="3">Uncharacterized protein</fullName>
    </submittedName>
</protein>
<name>A0AAD7JXU5_9AGAR</name>
<evidence type="ECO:0000256" key="2">
    <source>
        <dbReference type="SAM" id="SignalP"/>
    </source>
</evidence>
<accession>A0AAD7JXU5</accession>
<feature type="region of interest" description="Disordered" evidence="1">
    <location>
        <begin position="260"/>
        <end position="287"/>
    </location>
</feature>
<feature type="chain" id="PRO_5041919102" evidence="2">
    <location>
        <begin position="38"/>
        <end position="485"/>
    </location>
</feature>
<keyword evidence="2" id="KW-0732">Signal</keyword>
<feature type="compositionally biased region" description="Polar residues" evidence="1">
    <location>
        <begin position="325"/>
        <end position="337"/>
    </location>
</feature>
<comment type="caution">
    <text evidence="3">The sequence shown here is derived from an EMBL/GenBank/DDBJ whole genome shotgun (WGS) entry which is preliminary data.</text>
</comment>
<dbReference type="Proteomes" id="UP001215280">
    <property type="component" value="Unassembled WGS sequence"/>
</dbReference>
<feature type="compositionally biased region" description="Basic and acidic residues" evidence="1">
    <location>
        <begin position="445"/>
        <end position="455"/>
    </location>
</feature>
<feature type="signal peptide" evidence="2">
    <location>
        <begin position="1"/>
        <end position="37"/>
    </location>
</feature>
<organism evidence="3 4">
    <name type="scientific">Mycena maculata</name>
    <dbReference type="NCBI Taxonomy" id="230809"/>
    <lineage>
        <taxon>Eukaryota</taxon>
        <taxon>Fungi</taxon>
        <taxon>Dikarya</taxon>
        <taxon>Basidiomycota</taxon>
        <taxon>Agaricomycotina</taxon>
        <taxon>Agaricomycetes</taxon>
        <taxon>Agaricomycetidae</taxon>
        <taxon>Agaricales</taxon>
        <taxon>Marasmiineae</taxon>
        <taxon>Mycenaceae</taxon>
        <taxon>Mycena</taxon>
    </lineage>
</organism>
<proteinExistence type="predicted"/>
<feature type="compositionally biased region" description="Acidic residues" evidence="1">
    <location>
        <begin position="386"/>
        <end position="419"/>
    </location>
</feature>
<dbReference type="AlphaFoldDB" id="A0AAD7JXU5"/>
<sequence>MAMPPRDSNLGWYQSTKARKAALRVFLLLVKFSPSIADHCTYPRSLSLLPPPSAEHHADLPLPPSSKADLPRTAHCAPLCLTRVRRTIPAFFITDLSCVARSFPAPSEIHFHFARLARTVYPGSDQQGTGKSGTATFQFLLLTTMSDRDAMAFLDEYASEGDTSESEFSDDPDSYEAQVRAVDRRDFPADTVAQMEAEHTGAAAQYRRSMRQAASSAVLQGLIRSTSPMPSAPTPPQEFPPLRAQPSAPAVTEFSRAATPPFIPFSEDRSLPGTHEPTPLPSFPVASTSVPQHPPFYRAATPLFLPGSRDPTLYLFPGTRDPTPFLSNSIVPTPTLQSSDTRDSAAISSSSRQDSSRTTTHPPPTSSEPAPKRRRIQADVSKFLDMEAEDGDDEDADDEVADDDGQADFDFLDDTEEPLPEAPRLYAKEEPEEDLHAIAEALRERDRAQRQREYPAELSQDDVSPHDHLPGALVELHDLHPALEP</sequence>
<evidence type="ECO:0000313" key="4">
    <source>
        <dbReference type="Proteomes" id="UP001215280"/>
    </source>
</evidence>
<feature type="region of interest" description="Disordered" evidence="1">
    <location>
        <begin position="445"/>
        <end position="469"/>
    </location>
</feature>